<accession>A0A3G4ZZJ0</accession>
<name>A0A3G4ZZJ0_9VIRU</name>
<proteinExistence type="predicted"/>
<feature type="region of interest" description="Disordered" evidence="1">
    <location>
        <begin position="1"/>
        <end position="20"/>
    </location>
</feature>
<organism evidence="2">
    <name type="scientific">Harvfovirus sp</name>
    <dbReference type="NCBI Taxonomy" id="2487768"/>
    <lineage>
        <taxon>Viruses</taxon>
        <taxon>Varidnaviria</taxon>
        <taxon>Bamfordvirae</taxon>
        <taxon>Nucleocytoviricota</taxon>
        <taxon>Megaviricetes</taxon>
        <taxon>Imitervirales</taxon>
        <taxon>Mimiviridae</taxon>
        <taxon>Klosneuvirinae</taxon>
    </lineage>
</organism>
<sequence length="143" mass="16670">MDLNDYSDDSPLPEGLDYQDDEQSFEKKLEEYLTDIPDNLHAPNIQLAEQISPDDDFLIAKKLYNFILEQLETTKIFPIVVPLSYDKDFYIRHSLKSKMIKPEISLVVKNKLIKAKYKAYITVRSSPYLTNWQPSLIIDHSSN</sequence>
<evidence type="ECO:0000256" key="1">
    <source>
        <dbReference type="SAM" id="MobiDB-lite"/>
    </source>
</evidence>
<protein>
    <submittedName>
        <fullName evidence="2">Uncharacterized protein</fullName>
    </submittedName>
</protein>
<gene>
    <name evidence="2" type="ORF">Harvfovirus1_11</name>
</gene>
<reference evidence="2" key="1">
    <citation type="submission" date="2018-10" db="EMBL/GenBank/DDBJ databases">
        <title>Hidden diversity of soil giant viruses.</title>
        <authorList>
            <person name="Schulz F."/>
            <person name="Alteio L."/>
            <person name="Goudeau D."/>
            <person name="Ryan E.M."/>
            <person name="Malmstrom R.R."/>
            <person name="Blanchard J."/>
            <person name="Woyke T."/>
        </authorList>
    </citation>
    <scope>NUCLEOTIDE SEQUENCE</scope>
    <source>
        <strain evidence="2">HAV1</strain>
    </source>
</reference>
<evidence type="ECO:0000313" key="2">
    <source>
        <dbReference type="EMBL" id="AYV80386.1"/>
    </source>
</evidence>
<dbReference type="EMBL" id="MK072243">
    <property type="protein sequence ID" value="AYV80386.1"/>
    <property type="molecule type" value="Genomic_DNA"/>
</dbReference>